<feature type="transmembrane region" description="Helical" evidence="5">
    <location>
        <begin position="320"/>
        <end position="341"/>
    </location>
</feature>
<dbReference type="EMBL" id="AYGX02000019">
    <property type="protein sequence ID" value="KRO29061.1"/>
    <property type="molecule type" value="Genomic_DNA"/>
</dbReference>
<gene>
    <name evidence="7" type="ORF">DY78_GL001469</name>
</gene>
<feature type="transmembrane region" description="Helical" evidence="5">
    <location>
        <begin position="133"/>
        <end position="151"/>
    </location>
</feature>
<accession>A0A0R2NTS0</accession>
<feature type="transmembrane region" description="Helical" evidence="5">
    <location>
        <begin position="256"/>
        <end position="285"/>
    </location>
</feature>
<feature type="transmembrane region" description="Helical" evidence="5">
    <location>
        <begin position="81"/>
        <end position="101"/>
    </location>
</feature>
<evidence type="ECO:0000259" key="6">
    <source>
        <dbReference type="Pfam" id="PF13515"/>
    </source>
</evidence>
<feature type="transmembrane region" description="Helical" evidence="5">
    <location>
        <begin position="291"/>
        <end position="313"/>
    </location>
</feature>
<dbReference type="InterPro" id="IPR049453">
    <property type="entry name" value="Memb_transporter_dom"/>
</dbReference>
<evidence type="ECO:0000313" key="8">
    <source>
        <dbReference type="Proteomes" id="UP000050920"/>
    </source>
</evidence>
<feature type="transmembrane region" description="Helical" evidence="5">
    <location>
        <begin position="157"/>
        <end position="175"/>
    </location>
</feature>
<dbReference type="AlphaFoldDB" id="A0A0R2NTS0"/>
<feature type="domain" description="Integral membrane bound transporter" evidence="6">
    <location>
        <begin position="214"/>
        <end position="333"/>
    </location>
</feature>
<keyword evidence="4 5" id="KW-0472">Membrane</keyword>
<proteinExistence type="predicted"/>
<keyword evidence="2 5" id="KW-0812">Transmembrane</keyword>
<dbReference type="Proteomes" id="UP000050920">
    <property type="component" value="Unassembled WGS sequence"/>
</dbReference>
<dbReference type="GO" id="GO:0016020">
    <property type="term" value="C:membrane"/>
    <property type="evidence" value="ECO:0007669"/>
    <property type="project" value="UniProtKB-SubCell"/>
</dbReference>
<organism evidence="7 8">
    <name type="scientific">Lactiplantibacillus fabifermentans DSM 21115</name>
    <dbReference type="NCBI Taxonomy" id="1413187"/>
    <lineage>
        <taxon>Bacteria</taxon>
        <taxon>Bacillati</taxon>
        <taxon>Bacillota</taxon>
        <taxon>Bacilli</taxon>
        <taxon>Lactobacillales</taxon>
        <taxon>Lactobacillaceae</taxon>
        <taxon>Lactiplantibacillus</taxon>
    </lineage>
</organism>
<evidence type="ECO:0000313" key="7">
    <source>
        <dbReference type="EMBL" id="KRO29061.1"/>
    </source>
</evidence>
<evidence type="ECO:0000256" key="4">
    <source>
        <dbReference type="ARBA" id="ARBA00023136"/>
    </source>
</evidence>
<sequence length="351" mass="38565">MQTYALMQLNPGMLRKKIHETHQWPQKWAFIWALLLRDTALLSFAIAYIASFTLIFGAASSYVGVATFCMLLSFRFVSYNYNVYESLGALAGILSLTWVNSMWLPQLGPLAALVVNFSSLLVILRLTSDTPLLGNGGVYTFGYVLVTGMPVGHAAAINRGWAFLAAFVICGWALWKHHRTTNQQVHVWWVFKFRGLHDATFRWQLRLATGVSAALLIGQLLNNGRAMWLGFASMSVLLPTTKLLRGRASLRFSGVVVGSLAFAGLLQIMPNSLIGILAPIAGLALGLTPSYFWASVFNCFGALTIAYTLFGIWPAVGLRLLNNGLGIICALIVAASLDWLWRHYQCGPTGE</sequence>
<comment type="subcellular location">
    <subcellularLocation>
        <location evidence="1">Membrane</location>
        <topology evidence="1">Multi-pass membrane protein</topology>
    </subcellularLocation>
</comment>
<keyword evidence="8" id="KW-1185">Reference proteome</keyword>
<evidence type="ECO:0000256" key="2">
    <source>
        <dbReference type="ARBA" id="ARBA00022692"/>
    </source>
</evidence>
<evidence type="ECO:0000256" key="5">
    <source>
        <dbReference type="SAM" id="Phobius"/>
    </source>
</evidence>
<comment type="caution">
    <text evidence="7">The sequence shown here is derived from an EMBL/GenBank/DDBJ whole genome shotgun (WGS) entry which is preliminary data.</text>
</comment>
<dbReference type="RefSeq" id="WP_024625713.1">
    <property type="nucleotide sequence ID" value="NZ_AYGX02000019.1"/>
</dbReference>
<keyword evidence="3 5" id="KW-1133">Transmembrane helix</keyword>
<feature type="transmembrane region" description="Helical" evidence="5">
    <location>
        <begin position="107"/>
        <end position="126"/>
    </location>
</feature>
<name>A0A0R2NTS0_9LACO</name>
<dbReference type="Pfam" id="PF13515">
    <property type="entry name" value="FUSC_2"/>
    <property type="match status" value="1"/>
</dbReference>
<evidence type="ECO:0000256" key="1">
    <source>
        <dbReference type="ARBA" id="ARBA00004141"/>
    </source>
</evidence>
<evidence type="ECO:0000256" key="3">
    <source>
        <dbReference type="ARBA" id="ARBA00022989"/>
    </source>
</evidence>
<reference evidence="7 8" key="1">
    <citation type="journal article" date="2015" name="Genome Announc.">
        <title>Expanding the biotechnology potential of lactobacilli through comparative genomics of 213 strains and associated genera.</title>
        <authorList>
            <person name="Sun Z."/>
            <person name="Harris H.M."/>
            <person name="McCann A."/>
            <person name="Guo C."/>
            <person name="Argimon S."/>
            <person name="Zhang W."/>
            <person name="Yang X."/>
            <person name="Jeffery I.B."/>
            <person name="Cooney J.C."/>
            <person name="Kagawa T.F."/>
            <person name="Liu W."/>
            <person name="Song Y."/>
            <person name="Salvetti E."/>
            <person name="Wrobel A."/>
            <person name="Rasinkangas P."/>
            <person name="Parkhill J."/>
            <person name="Rea M.C."/>
            <person name="O'Sullivan O."/>
            <person name="Ritari J."/>
            <person name="Douillard F.P."/>
            <person name="Paul Ross R."/>
            <person name="Yang R."/>
            <person name="Briner A.E."/>
            <person name="Felis G.E."/>
            <person name="de Vos W.M."/>
            <person name="Barrangou R."/>
            <person name="Klaenhammer T.R."/>
            <person name="Caufield P.W."/>
            <person name="Cui Y."/>
            <person name="Zhang H."/>
            <person name="O'Toole P.W."/>
        </authorList>
    </citation>
    <scope>NUCLEOTIDE SEQUENCE [LARGE SCALE GENOMIC DNA]</scope>
    <source>
        <strain evidence="7 8">DSM 21115</strain>
    </source>
</reference>
<protein>
    <recommendedName>
        <fullName evidence="6">Integral membrane bound transporter domain-containing protein</fullName>
    </recommendedName>
</protein>